<dbReference type="OrthoDB" id="2020070at2759"/>
<keyword evidence="2" id="KW-1185">Reference proteome</keyword>
<proteinExistence type="predicted"/>
<sequence length="107" mass="11976">MMSALPSSIHSPSSSRAAQFALAHPTPTECRKIWTNISTTWSDALPFPEHMEESHIMTPVPLARNGGMTVWILTDSSLSLSLAYYTPDPLFLRNLPKTGIEHQRWRG</sequence>
<name>A0A6A6SH70_9PLEO</name>
<dbReference type="EMBL" id="MU006776">
    <property type="protein sequence ID" value="KAF2646043.1"/>
    <property type="molecule type" value="Genomic_DNA"/>
</dbReference>
<dbReference type="Proteomes" id="UP000799753">
    <property type="component" value="Unassembled WGS sequence"/>
</dbReference>
<organism evidence="1 2">
    <name type="scientific">Massarina eburnea CBS 473.64</name>
    <dbReference type="NCBI Taxonomy" id="1395130"/>
    <lineage>
        <taxon>Eukaryota</taxon>
        <taxon>Fungi</taxon>
        <taxon>Dikarya</taxon>
        <taxon>Ascomycota</taxon>
        <taxon>Pezizomycotina</taxon>
        <taxon>Dothideomycetes</taxon>
        <taxon>Pleosporomycetidae</taxon>
        <taxon>Pleosporales</taxon>
        <taxon>Massarineae</taxon>
        <taxon>Massarinaceae</taxon>
        <taxon>Massarina</taxon>
    </lineage>
</organism>
<protein>
    <submittedName>
        <fullName evidence="1">Uncharacterized protein</fullName>
    </submittedName>
</protein>
<dbReference type="AlphaFoldDB" id="A0A6A6SH70"/>
<evidence type="ECO:0000313" key="1">
    <source>
        <dbReference type="EMBL" id="KAF2646043.1"/>
    </source>
</evidence>
<reference evidence="1" key="1">
    <citation type="journal article" date="2020" name="Stud. Mycol.">
        <title>101 Dothideomycetes genomes: a test case for predicting lifestyles and emergence of pathogens.</title>
        <authorList>
            <person name="Haridas S."/>
            <person name="Albert R."/>
            <person name="Binder M."/>
            <person name="Bloem J."/>
            <person name="Labutti K."/>
            <person name="Salamov A."/>
            <person name="Andreopoulos B."/>
            <person name="Baker S."/>
            <person name="Barry K."/>
            <person name="Bills G."/>
            <person name="Bluhm B."/>
            <person name="Cannon C."/>
            <person name="Castanera R."/>
            <person name="Culley D."/>
            <person name="Daum C."/>
            <person name="Ezra D."/>
            <person name="Gonzalez J."/>
            <person name="Henrissat B."/>
            <person name="Kuo A."/>
            <person name="Liang C."/>
            <person name="Lipzen A."/>
            <person name="Lutzoni F."/>
            <person name="Magnuson J."/>
            <person name="Mondo S."/>
            <person name="Nolan M."/>
            <person name="Ohm R."/>
            <person name="Pangilinan J."/>
            <person name="Park H.-J."/>
            <person name="Ramirez L."/>
            <person name="Alfaro M."/>
            <person name="Sun H."/>
            <person name="Tritt A."/>
            <person name="Yoshinaga Y."/>
            <person name="Zwiers L.-H."/>
            <person name="Turgeon B."/>
            <person name="Goodwin S."/>
            <person name="Spatafora J."/>
            <person name="Crous P."/>
            <person name="Grigoriev I."/>
        </authorList>
    </citation>
    <scope>NUCLEOTIDE SEQUENCE</scope>
    <source>
        <strain evidence="1">CBS 473.64</strain>
    </source>
</reference>
<gene>
    <name evidence="1" type="ORF">P280DRAFT_666</name>
</gene>
<evidence type="ECO:0000313" key="2">
    <source>
        <dbReference type="Proteomes" id="UP000799753"/>
    </source>
</evidence>
<accession>A0A6A6SH70</accession>